<dbReference type="CDD" id="cd02196">
    <property type="entry name" value="PurM"/>
    <property type="match status" value="1"/>
</dbReference>
<evidence type="ECO:0000256" key="12">
    <source>
        <dbReference type="ARBA" id="ARBA00032931"/>
    </source>
</evidence>
<evidence type="ECO:0000313" key="18">
    <source>
        <dbReference type="EMBL" id="ADI36308.1"/>
    </source>
</evidence>
<dbReference type="Gene3D" id="3.30.1330.10">
    <property type="entry name" value="PurM-like, N-terminal domain"/>
    <property type="match status" value="1"/>
</dbReference>
<evidence type="ECO:0000256" key="8">
    <source>
        <dbReference type="ARBA" id="ARBA00022741"/>
    </source>
</evidence>
<dbReference type="Pfam" id="PF02769">
    <property type="entry name" value="AIRS_C"/>
    <property type="match status" value="1"/>
</dbReference>
<dbReference type="InterPro" id="IPR010918">
    <property type="entry name" value="PurM-like_C_dom"/>
</dbReference>
<accession>D7DT48</accession>
<dbReference type="GO" id="GO:0006189">
    <property type="term" value="P:'de novo' IMP biosynthetic process"/>
    <property type="evidence" value="ECO:0007669"/>
    <property type="project" value="UniProtKB-UniRule"/>
</dbReference>
<evidence type="ECO:0000256" key="3">
    <source>
        <dbReference type="ARBA" id="ARBA00010280"/>
    </source>
</evidence>
<comment type="catalytic activity">
    <reaction evidence="14 15">
        <text>2-formamido-N(1)-(5-O-phospho-beta-D-ribosyl)acetamidine + ATP = 5-amino-1-(5-phospho-beta-D-ribosyl)imidazole + ADP + phosphate + H(+)</text>
        <dbReference type="Rhea" id="RHEA:23032"/>
        <dbReference type="ChEBI" id="CHEBI:15378"/>
        <dbReference type="ChEBI" id="CHEBI:30616"/>
        <dbReference type="ChEBI" id="CHEBI:43474"/>
        <dbReference type="ChEBI" id="CHEBI:137981"/>
        <dbReference type="ChEBI" id="CHEBI:147287"/>
        <dbReference type="ChEBI" id="CHEBI:456216"/>
        <dbReference type="EC" id="6.3.3.1"/>
    </reaction>
</comment>
<dbReference type="Gene3D" id="3.90.650.10">
    <property type="entry name" value="PurM-like C-terminal domain"/>
    <property type="match status" value="1"/>
</dbReference>
<dbReference type="PANTHER" id="PTHR10520:SF12">
    <property type="entry name" value="TRIFUNCTIONAL PURINE BIOSYNTHETIC PROTEIN ADENOSINE-3"/>
    <property type="match status" value="1"/>
</dbReference>
<evidence type="ECO:0000256" key="9">
    <source>
        <dbReference type="ARBA" id="ARBA00022755"/>
    </source>
</evidence>
<dbReference type="NCBIfam" id="TIGR00878">
    <property type="entry name" value="purM"/>
    <property type="match status" value="1"/>
</dbReference>
<dbReference type="Pfam" id="PF00586">
    <property type="entry name" value="AIRS"/>
    <property type="match status" value="1"/>
</dbReference>
<sequence>MVTYKDAGVDIYGEDKIIKALVSQINFKRTDAIKPADLDGHYAGAIEFGDYYLVLCTDGVGSKMVVAEMANKFDTVPIDMIAMNVNDAICIGAEPVALVDYMAVETITEDIAKQIGKGLNEGLEQSNINLIGGETASLPSMINGVDLAGTVLAVVKKDEIITGKEVKKGDVIVGLRSSGVHSNGLSLARKVFFDIANLDINSKLKHGKTVAEELLTPTKIYVKPVMDMIKKSDINVKGLAHITGGGFRKIKRLNKNITYVINDLPEPLPVFKEIKELGNVDTHEMFKTFNMGIGFCVVVSKEDAEKVIEVANQYLIPAQIIGKIDDEYTLKDGETVKNTVVVKYGRNEFIME</sequence>
<name>D7DT48_METV3</name>
<dbReference type="EC" id="6.3.3.1" evidence="4 15"/>
<dbReference type="SUPFAM" id="SSF55326">
    <property type="entry name" value="PurM N-terminal domain-like"/>
    <property type="match status" value="1"/>
</dbReference>
<gene>
    <name evidence="15" type="primary">purM</name>
    <name evidence="18" type="ordered locus">Mvol_0649</name>
</gene>
<evidence type="ECO:0000256" key="15">
    <source>
        <dbReference type="HAMAP-Rule" id="MF_00741"/>
    </source>
</evidence>
<dbReference type="InterPro" id="IPR004733">
    <property type="entry name" value="PurM_cligase"/>
</dbReference>
<dbReference type="PANTHER" id="PTHR10520">
    <property type="entry name" value="TRIFUNCTIONAL PURINE BIOSYNTHETIC PROTEIN ADENOSINE-3-RELATED"/>
    <property type="match status" value="1"/>
</dbReference>
<dbReference type="UniPathway" id="UPA00074">
    <property type="reaction ID" value="UER00129"/>
</dbReference>
<organism evidence="18 19">
    <name type="scientific">Methanococcus voltae (strain ATCC BAA-1334 / A3)</name>
    <dbReference type="NCBI Taxonomy" id="456320"/>
    <lineage>
        <taxon>Archaea</taxon>
        <taxon>Methanobacteriati</taxon>
        <taxon>Methanobacteriota</taxon>
        <taxon>Methanomada group</taxon>
        <taxon>Methanococci</taxon>
        <taxon>Methanococcales</taxon>
        <taxon>Methanococcaceae</taxon>
        <taxon>Methanococcus</taxon>
    </lineage>
</organism>
<evidence type="ECO:0000256" key="6">
    <source>
        <dbReference type="ARBA" id="ARBA00022490"/>
    </source>
</evidence>
<evidence type="ECO:0000256" key="13">
    <source>
        <dbReference type="ARBA" id="ARBA00033093"/>
    </source>
</evidence>
<evidence type="ECO:0000256" key="11">
    <source>
        <dbReference type="ARBA" id="ARBA00031908"/>
    </source>
</evidence>
<dbReference type="InterPro" id="IPR016188">
    <property type="entry name" value="PurM-like_N"/>
</dbReference>
<keyword evidence="6 15" id="KW-0963">Cytoplasm</keyword>
<dbReference type="EMBL" id="CP002057">
    <property type="protein sequence ID" value="ADI36308.1"/>
    <property type="molecule type" value="Genomic_DNA"/>
</dbReference>
<proteinExistence type="inferred from homology"/>
<dbReference type="GO" id="GO:0046084">
    <property type="term" value="P:adenine biosynthetic process"/>
    <property type="evidence" value="ECO:0007669"/>
    <property type="project" value="TreeGrafter"/>
</dbReference>
<keyword evidence="7 15" id="KW-0436">Ligase</keyword>
<dbReference type="InterPro" id="IPR036676">
    <property type="entry name" value="PurM-like_C_sf"/>
</dbReference>
<evidence type="ECO:0000256" key="5">
    <source>
        <dbReference type="ARBA" id="ARBA00020367"/>
    </source>
</evidence>
<evidence type="ECO:0000256" key="7">
    <source>
        <dbReference type="ARBA" id="ARBA00022598"/>
    </source>
</evidence>
<dbReference type="FunFam" id="3.30.1330.10:FF:000020">
    <property type="entry name" value="Phosphoribosylformylglycinamidine cyclo-ligase"/>
    <property type="match status" value="1"/>
</dbReference>
<comment type="pathway">
    <text evidence="2 15">Purine metabolism; IMP biosynthesis via de novo pathway; 5-amino-1-(5-phospho-D-ribosyl)imidazole from N(2)-formyl-N(1)-(5-phospho-D-ribosyl)glycinamide: step 2/2.</text>
</comment>
<keyword evidence="8 15" id="KW-0547">Nucleotide-binding</keyword>
<dbReference type="eggNOG" id="arCOG00639">
    <property type="taxonomic scope" value="Archaea"/>
</dbReference>
<dbReference type="GO" id="GO:0004641">
    <property type="term" value="F:phosphoribosylformylglycinamidine cyclo-ligase activity"/>
    <property type="evidence" value="ECO:0007669"/>
    <property type="project" value="UniProtKB-UniRule"/>
</dbReference>
<dbReference type="GO" id="GO:0004637">
    <property type="term" value="F:phosphoribosylamine-glycine ligase activity"/>
    <property type="evidence" value="ECO:0007669"/>
    <property type="project" value="TreeGrafter"/>
</dbReference>
<keyword evidence="10 15" id="KW-0067">ATP-binding</keyword>
<evidence type="ECO:0000256" key="10">
    <source>
        <dbReference type="ARBA" id="ARBA00022840"/>
    </source>
</evidence>
<dbReference type="HOGENOM" id="CLU_047116_0_0_2"/>
<evidence type="ECO:0000256" key="1">
    <source>
        <dbReference type="ARBA" id="ARBA00004496"/>
    </source>
</evidence>
<feature type="domain" description="PurM-like N-terminal" evidence="16">
    <location>
        <begin position="42"/>
        <end position="155"/>
    </location>
</feature>
<dbReference type="Proteomes" id="UP000007722">
    <property type="component" value="Chromosome"/>
</dbReference>
<reference evidence="18 19" key="1">
    <citation type="submission" date="2010-05" db="EMBL/GenBank/DDBJ databases">
        <title>Complete sequence of Methanococcus voltae A3.</title>
        <authorList>
            <consortium name="US DOE Joint Genome Institute"/>
            <person name="Lucas S."/>
            <person name="Copeland A."/>
            <person name="Lapidus A."/>
            <person name="Cheng J.-F."/>
            <person name="Bruce D."/>
            <person name="Goodwin L."/>
            <person name="Pitluck S."/>
            <person name="Lowry S."/>
            <person name="Clum A."/>
            <person name="Land M."/>
            <person name="Hauser L."/>
            <person name="Kyrpides N."/>
            <person name="Mikhailova N."/>
            <person name="Whitman W.B."/>
            <person name="Woyke T."/>
        </authorList>
    </citation>
    <scope>NUCLEOTIDE SEQUENCE [LARGE SCALE GENOMIC DNA]</scope>
    <source>
        <strain evidence="19">ATCC BAA-1334 / A3</strain>
    </source>
</reference>
<evidence type="ECO:0000259" key="17">
    <source>
        <dbReference type="Pfam" id="PF02769"/>
    </source>
</evidence>
<protein>
    <recommendedName>
        <fullName evidence="5 15">Phosphoribosylformylglycinamidine cyclo-ligase</fullName>
        <ecNumber evidence="4 15">6.3.3.1</ecNumber>
    </recommendedName>
    <alternativeName>
        <fullName evidence="12 15">AIR synthase</fullName>
    </alternativeName>
    <alternativeName>
        <fullName evidence="13 15">AIRS</fullName>
    </alternativeName>
    <alternativeName>
        <fullName evidence="11 15">Phosphoribosyl-aminoimidazole synthetase</fullName>
    </alternativeName>
</protein>
<evidence type="ECO:0000256" key="4">
    <source>
        <dbReference type="ARBA" id="ARBA00013047"/>
    </source>
</evidence>
<dbReference type="HAMAP" id="MF_00741">
    <property type="entry name" value="AIRS"/>
    <property type="match status" value="1"/>
</dbReference>
<dbReference type="STRING" id="456320.Mvol_0649"/>
<dbReference type="InterPro" id="IPR036921">
    <property type="entry name" value="PurM-like_N_sf"/>
</dbReference>
<feature type="domain" description="PurM-like C-terminal" evidence="17">
    <location>
        <begin position="167"/>
        <end position="327"/>
    </location>
</feature>
<evidence type="ECO:0000259" key="16">
    <source>
        <dbReference type="Pfam" id="PF00586"/>
    </source>
</evidence>
<dbReference type="OrthoDB" id="6605at2157"/>
<dbReference type="FunCoup" id="D7DT48">
    <property type="interactions" value="126"/>
</dbReference>
<dbReference type="AlphaFoldDB" id="D7DT48"/>
<dbReference type="SUPFAM" id="SSF56042">
    <property type="entry name" value="PurM C-terminal domain-like"/>
    <property type="match status" value="1"/>
</dbReference>
<dbReference type="KEGG" id="mvo:Mvol_0649"/>
<evidence type="ECO:0000256" key="14">
    <source>
        <dbReference type="ARBA" id="ARBA00049057"/>
    </source>
</evidence>
<comment type="subcellular location">
    <subcellularLocation>
        <location evidence="1 15">Cytoplasm</location>
    </subcellularLocation>
</comment>
<dbReference type="GO" id="GO:0005524">
    <property type="term" value="F:ATP binding"/>
    <property type="evidence" value="ECO:0007669"/>
    <property type="project" value="UniProtKB-KW"/>
</dbReference>
<dbReference type="FunFam" id="3.90.650.10:FF:000011">
    <property type="entry name" value="Phosphoribosylformylglycinamidine cyclo-ligase"/>
    <property type="match status" value="1"/>
</dbReference>
<dbReference type="GO" id="GO:0005829">
    <property type="term" value="C:cytosol"/>
    <property type="evidence" value="ECO:0007669"/>
    <property type="project" value="TreeGrafter"/>
</dbReference>
<evidence type="ECO:0000313" key="19">
    <source>
        <dbReference type="Proteomes" id="UP000007722"/>
    </source>
</evidence>
<comment type="similarity">
    <text evidence="3 15">Belongs to the AIR synthase family.</text>
</comment>
<dbReference type="InParanoid" id="D7DT48"/>
<keyword evidence="9 15" id="KW-0658">Purine biosynthesis</keyword>
<evidence type="ECO:0000256" key="2">
    <source>
        <dbReference type="ARBA" id="ARBA00004686"/>
    </source>
</evidence>
<keyword evidence="19" id="KW-1185">Reference proteome</keyword>